<accession>A0AAD5FSZ9</accession>
<keyword evidence="4" id="KW-0472">Membrane</keyword>
<dbReference type="GO" id="GO:0005886">
    <property type="term" value="C:plasma membrane"/>
    <property type="evidence" value="ECO:0007669"/>
    <property type="project" value="TreeGrafter"/>
</dbReference>
<dbReference type="InterPro" id="IPR035986">
    <property type="entry name" value="PKD_dom_sf"/>
</dbReference>
<reference evidence="6" key="1">
    <citation type="submission" date="2018-07" db="EMBL/GenBank/DDBJ databases">
        <title>Comparative genomics of catfishes provides insights into carnivory and benthic adaptation.</title>
        <authorList>
            <person name="Zhang Y."/>
            <person name="Wang D."/>
            <person name="Peng Z."/>
            <person name="Zheng S."/>
            <person name="Shao F."/>
            <person name="Tao W."/>
        </authorList>
    </citation>
    <scope>NUCLEOTIDE SEQUENCE</scope>
    <source>
        <strain evidence="6">Chongqing</strain>
    </source>
</reference>
<sequence length="99" mass="11073">EKDKRPIANAGADVVTRAGEEVTLNGIESWDDRNITKYEWTLLSGNNSVVIKNTQFLDQRLLSNLYPGVYRFQLRVTDSAGQSDNASVTILVLTQEQSE</sequence>
<dbReference type="Gene3D" id="2.60.40.10">
    <property type="entry name" value="Immunoglobulins"/>
    <property type="match status" value="1"/>
</dbReference>
<dbReference type="GO" id="GO:0030198">
    <property type="term" value="P:extracellular matrix organization"/>
    <property type="evidence" value="ECO:0007669"/>
    <property type="project" value="TreeGrafter"/>
</dbReference>
<evidence type="ECO:0000256" key="4">
    <source>
        <dbReference type="ARBA" id="ARBA00023136"/>
    </source>
</evidence>
<dbReference type="Pfam" id="PF22352">
    <property type="entry name" value="K319L-like_PKD"/>
    <property type="match status" value="1"/>
</dbReference>
<dbReference type="GO" id="GO:0004867">
    <property type="term" value="F:serine-type endopeptidase inhibitor activity"/>
    <property type="evidence" value="ECO:0007669"/>
    <property type="project" value="TreeGrafter"/>
</dbReference>
<dbReference type="AlphaFoldDB" id="A0AAD5FSZ9"/>
<name>A0AAD5FSZ9_SILAS</name>
<dbReference type="PANTHER" id="PTHR46750:SF1">
    <property type="entry name" value="KUNITZ-TYPE PROTEASE INHIBITOR 1"/>
    <property type="match status" value="1"/>
</dbReference>
<dbReference type="Proteomes" id="UP001205998">
    <property type="component" value="Unassembled WGS sequence"/>
</dbReference>
<keyword evidence="5" id="KW-0325">Glycoprotein</keyword>
<protein>
    <submittedName>
        <fullName evidence="6">Serine peptidase inhibitor, Kunitz type 1 b</fullName>
    </submittedName>
</protein>
<evidence type="ECO:0000313" key="7">
    <source>
        <dbReference type="Proteomes" id="UP001205998"/>
    </source>
</evidence>
<evidence type="ECO:0000256" key="3">
    <source>
        <dbReference type="ARBA" id="ARBA00022989"/>
    </source>
</evidence>
<evidence type="ECO:0000256" key="1">
    <source>
        <dbReference type="ARBA" id="ARBA00004370"/>
    </source>
</evidence>
<dbReference type="GO" id="GO:0008544">
    <property type="term" value="P:epidermis development"/>
    <property type="evidence" value="ECO:0007669"/>
    <property type="project" value="TreeGrafter"/>
</dbReference>
<evidence type="ECO:0000313" key="6">
    <source>
        <dbReference type="EMBL" id="KAI5627581.1"/>
    </source>
</evidence>
<dbReference type="PANTHER" id="PTHR46750">
    <property type="entry name" value="KUNITZ-TYPE PROTEASE INHIBITOR 1"/>
    <property type="match status" value="1"/>
</dbReference>
<dbReference type="CDD" id="cd00146">
    <property type="entry name" value="PKD"/>
    <property type="match status" value="1"/>
</dbReference>
<organism evidence="6 7">
    <name type="scientific">Silurus asotus</name>
    <name type="common">Amur catfish</name>
    <name type="synonym">Parasilurus asotus</name>
    <dbReference type="NCBI Taxonomy" id="30991"/>
    <lineage>
        <taxon>Eukaryota</taxon>
        <taxon>Metazoa</taxon>
        <taxon>Chordata</taxon>
        <taxon>Craniata</taxon>
        <taxon>Vertebrata</taxon>
        <taxon>Euteleostomi</taxon>
        <taxon>Actinopterygii</taxon>
        <taxon>Neopterygii</taxon>
        <taxon>Teleostei</taxon>
        <taxon>Ostariophysi</taxon>
        <taxon>Siluriformes</taxon>
        <taxon>Siluridae</taxon>
        <taxon>Silurus</taxon>
    </lineage>
</organism>
<evidence type="ECO:0000256" key="2">
    <source>
        <dbReference type="ARBA" id="ARBA00022692"/>
    </source>
</evidence>
<gene>
    <name evidence="6" type="ORF">C0J50_12866</name>
</gene>
<dbReference type="SUPFAM" id="SSF49299">
    <property type="entry name" value="PKD domain"/>
    <property type="match status" value="1"/>
</dbReference>
<proteinExistence type="predicted"/>
<dbReference type="FunFam" id="2.60.40.10:FF:000061">
    <property type="entry name" value="Dyslexia-associated protein KIAA0319 homolog"/>
    <property type="match status" value="1"/>
</dbReference>
<dbReference type="GO" id="GO:0060429">
    <property type="term" value="P:epithelium development"/>
    <property type="evidence" value="ECO:0007669"/>
    <property type="project" value="TreeGrafter"/>
</dbReference>
<dbReference type="EMBL" id="MU550166">
    <property type="protein sequence ID" value="KAI5627581.1"/>
    <property type="molecule type" value="Genomic_DNA"/>
</dbReference>
<feature type="non-terminal residue" evidence="6">
    <location>
        <position position="1"/>
    </location>
</feature>
<keyword evidence="7" id="KW-1185">Reference proteome</keyword>
<keyword evidence="2" id="KW-0812">Transmembrane</keyword>
<comment type="caution">
    <text evidence="6">The sequence shown here is derived from an EMBL/GenBank/DDBJ whole genome shotgun (WGS) entry which is preliminary data.</text>
</comment>
<evidence type="ECO:0000256" key="5">
    <source>
        <dbReference type="ARBA" id="ARBA00023180"/>
    </source>
</evidence>
<feature type="non-terminal residue" evidence="6">
    <location>
        <position position="99"/>
    </location>
</feature>
<keyword evidence="3" id="KW-1133">Transmembrane helix</keyword>
<dbReference type="InterPro" id="IPR013783">
    <property type="entry name" value="Ig-like_fold"/>
</dbReference>
<comment type="subcellular location">
    <subcellularLocation>
        <location evidence="1">Membrane</location>
    </subcellularLocation>
</comment>